<evidence type="ECO:0000313" key="4">
    <source>
        <dbReference type="Proteomes" id="UP000824988"/>
    </source>
</evidence>
<dbReference type="CDD" id="cd06426">
    <property type="entry name" value="NTP_transferase_like_2"/>
    <property type="match status" value="1"/>
</dbReference>
<gene>
    <name evidence="3" type="ORF">MoryE10_08810</name>
</gene>
<evidence type="ECO:0000256" key="1">
    <source>
        <dbReference type="PROSITE-ProRule" id="PRU00703"/>
    </source>
</evidence>
<dbReference type="InterPro" id="IPR050486">
    <property type="entry name" value="Mannose-1P_guanyltransferase"/>
</dbReference>
<sequence>MKDWKIVALAAEASMKEALAVIDKGAMQIALVVDGEEHLLGTVTDGDIRRALLRGEPLDTPVSRFMSANPYTGLLEEDEDIWQRTMQRYSLKHLPLLDSTGRVRGLATYVPPAEPRRPNWVVLMAGGLGSRLGPLTQHQPKPLLKVGEKPILETIIENFLAQGFYRFYICINYKGQMIRDYFGDGSRWDAEITYVEENRRMGTAGALSLLPEAPQLPLIVMNGDLLTKVDFVRLLQFHRRNQAAATLCVREHSHTVPYGVVEMDGYAVTGLVEKPTQRYYVNAGIYVLNPDVLGRIPGDSYYDMPTLLNDLLAGRQPVFSFPLREYWIDIGRMGDFEQAQTDYGEIWEGP</sequence>
<dbReference type="Pfam" id="PF00483">
    <property type="entry name" value="NTP_transferase"/>
    <property type="match status" value="1"/>
</dbReference>
<dbReference type="EMBL" id="AP019782">
    <property type="protein sequence ID" value="BBL70275.1"/>
    <property type="molecule type" value="Genomic_DNA"/>
</dbReference>
<dbReference type="PROSITE" id="PS51371">
    <property type="entry name" value="CBS"/>
    <property type="match status" value="1"/>
</dbReference>
<dbReference type="AlphaFoldDB" id="A0A8D5ALM6"/>
<dbReference type="RefSeq" id="WP_246598953.1">
    <property type="nucleotide sequence ID" value="NZ_AP019782.1"/>
</dbReference>
<proteinExistence type="predicted"/>
<dbReference type="CDD" id="cd04607">
    <property type="entry name" value="CBS_pair_NTP_transferase_assoc"/>
    <property type="match status" value="1"/>
</dbReference>
<evidence type="ECO:0000313" key="3">
    <source>
        <dbReference type="EMBL" id="BBL70275.1"/>
    </source>
</evidence>
<dbReference type="Pfam" id="PF00571">
    <property type="entry name" value="CBS"/>
    <property type="match status" value="1"/>
</dbReference>
<organism evidence="3 4">
    <name type="scientific">Methylogaea oryzae</name>
    <dbReference type="NCBI Taxonomy" id="1295382"/>
    <lineage>
        <taxon>Bacteria</taxon>
        <taxon>Pseudomonadati</taxon>
        <taxon>Pseudomonadota</taxon>
        <taxon>Gammaproteobacteria</taxon>
        <taxon>Methylococcales</taxon>
        <taxon>Methylococcaceae</taxon>
        <taxon>Methylogaea</taxon>
    </lineage>
</organism>
<accession>A0A8D5ALM6</accession>
<keyword evidence="1" id="KW-0129">CBS domain</keyword>
<reference evidence="3" key="1">
    <citation type="submission" date="2019-06" db="EMBL/GenBank/DDBJ databases">
        <title>Complete genome sequence of Methylogaea oryzae strain JCM16910.</title>
        <authorList>
            <person name="Asakawa S."/>
        </authorList>
    </citation>
    <scope>NUCLEOTIDE SEQUENCE</scope>
    <source>
        <strain evidence="3">E10</strain>
    </source>
</reference>
<dbReference type="Proteomes" id="UP000824988">
    <property type="component" value="Chromosome"/>
</dbReference>
<keyword evidence="4" id="KW-1185">Reference proteome</keyword>
<dbReference type="KEGG" id="moz:MoryE10_08810"/>
<dbReference type="InterPro" id="IPR005835">
    <property type="entry name" value="NTP_transferase_dom"/>
</dbReference>
<evidence type="ECO:0000259" key="2">
    <source>
        <dbReference type="PROSITE" id="PS51371"/>
    </source>
</evidence>
<protein>
    <submittedName>
        <fullName evidence="3">Alcohol dehydrogenase</fullName>
    </submittedName>
</protein>
<dbReference type="PANTHER" id="PTHR22572">
    <property type="entry name" value="SUGAR-1-PHOSPHATE GUANYL TRANSFERASE"/>
    <property type="match status" value="1"/>
</dbReference>
<dbReference type="InterPro" id="IPR000644">
    <property type="entry name" value="CBS_dom"/>
</dbReference>
<name>A0A8D5ALM6_9GAMM</name>
<feature type="domain" description="CBS" evidence="2">
    <location>
        <begin position="1"/>
        <end position="58"/>
    </location>
</feature>